<evidence type="ECO:0000256" key="5">
    <source>
        <dbReference type="ARBA" id="ARBA00023136"/>
    </source>
</evidence>
<keyword evidence="10" id="KW-1185">Reference proteome</keyword>
<feature type="domain" description="Major facilitator superfamily (MFS) profile" evidence="8">
    <location>
        <begin position="17"/>
        <end position="136"/>
    </location>
</feature>
<feature type="transmembrane region" description="Helical" evidence="7">
    <location>
        <begin position="82"/>
        <end position="102"/>
    </location>
</feature>
<dbReference type="PANTHER" id="PTHR23505">
    <property type="entry name" value="SPINSTER"/>
    <property type="match status" value="1"/>
</dbReference>
<feature type="transmembrane region" description="Helical" evidence="7">
    <location>
        <begin position="54"/>
        <end position="75"/>
    </location>
</feature>
<reference evidence="11" key="1">
    <citation type="submission" date="2016-06" db="UniProtKB">
        <authorList>
            <consortium name="WormBaseParasite"/>
        </authorList>
    </citation>
    <scope>IDENTIFICATION</scope>
</reference>
<organism evidence="11">
    <name type="scientific">Gongylonema pulchrum</name>
    <dbReference type="NCBI Taxonomy" id="637853"/>
    <lineage>
        <taxon>Eukaryota</taxon>
        <taxon>Metazoa</taxon>
        <taxon>Ecdysozoa</taxon>
        <taxon>Nematoda</taxon>
        <taxon>Chromadorea</taxon>
        <taxon>Rhabditida</taxon>
        <taxon>Spirurina</taxon>
        <taxon>Spiruromorpha</taxon>
        <taxon>Spiruroidea</taxon>
        <taxon>Gongylonematidae</taxon>
        <taxon>Gongylonema</taxon>
    </lineage>
</organism>
<dbReference type="InterPro" id="IPR044770">
    <property type="entry name" value="MFS_spinster-like"/>
</dbReference>
<evidence type="ECO:0000256" key="6">
    <source>
        <dbReference type="ARBA" id="ARBA00024338"/>
    </source>
</evidence>
<evidence type="ECO:0000256" key="2">
    <source>
        <dbReference type="ARBA" id="ARBA00022448"/>
    </source>
</evidence>
<evidence type="ECO:0000256" key="3">
    <source>
        <dbReference type="ARBA" id="ARBA00022692"/>
    </source>
</evidence>
<dbReference type="PANTHER" id="PTHR23505:SF79">
    <property type="entry name" value="PROTEIN SPINSTER"/>
    <property type="match status" value="1"/>
</dbReference>
<dbReference type="AlphaFoldDB" id="A0A183E2N3"/>
<reference evidence="9 10" key="2">
    <citation type="submission" date="2018-11" db="EMBL/GenBank/DDBJ databases">
        <authorList>
            <consortium name="Pathogen Informatics"/>
        </authorList>
    </citation>
    <scope>NUCLEOTIDE SEQUENCE [LARGE SCALE GENOMIC DNA]</scope>
</reference>
<dbReference type="PROSITE" id="PS50850">
    <property type="entry name" value="MFS"/>
    <property type="match status" value="1"/>
</dbReference>
<comment type="similarity">
    <text evidence="6">Belongs to the major facilitator superfamily. Spinster (TC 2.A.1.49) family.</text>
</comment>
<name>A0A183E2N3_9BILA</name>
<dbReference type="InterPro" id="IPR011701">
    <property type="entry name" value="MFS"/>
</dbReference>
<evidence type="ECO:0000313" key="11">
    <source>
        <dbReference type="WBParaSite" id="GPUH_0001524401-mRNA-1"/>
    </source>
</evidence>
<evidence type="ECO:0000256" key="1">
    <source>
        <dbReference type="ARBA" id="ARBA00004141"/>
    </source>
</evidence>
<keyword evidence="3 7" id="KW-0812">Transmembrane</keyword>
<dbReference type="Proteomes" id="UP000271098">
    <property type="component" value="Unassembled WGS sequence"/>
</dbReference>
<dbReference type="OrthoDB" id="6770063at2759"/>
<gene>
    <name evidence="9" type="ORF">GPUH_LOCUS15224</name>
</gene>
<evidence type="ECO:0000313" key="10">
    <source>
        <dbReference type="Proteomes" id="UP000271098"/>
    </source>
</evidence>
<dbReference type="GO" id="GO:0022857">
    <property type="term" value="F:transmembrane transporter activity"/>
    <property type="evidence" value="ECO:0007669"/>
    <property type="project" value="InterPro"/>
</dbReference>
<sequence>MRTAVWTDRSSARDYACLAILFFINLLNYMDRFTVAGVLTQIQSYFSIDDSQAGLLQTVFIVFYMVFAPLCGFLGDRYNRKWIMTVGIAVWIIAVLASSFVPANHNYKAVFREYGIVSPKSLLSGLTLFTLDLFIV</sequence>
<accession>A0A183E2N3</accession>
<evidence type="ECO:0000313" key="9">
    <source>
        <dbReference type="EMBL" id="VDN25598.1"/>
    </source>
</evidence>
<dbReference type="WBParaSite" id="GPUH_0001524401-mRNA-1">
    <property type="protein sequence ID" value="GPUH_0001524401-mRNA-1"/>
    <property type="gene ID" value="GPUH_0001524401"/>
</dbReference>
<dbReference type="SUPFAM" id="SSF103473">
    <property type="entry name" value="MFS general substrate transporter"/>
    <property type="match status" value="1"/>
</dbReference>
<dbReference type="InterPro" id="IPR020846">
    <property type="entry name" value="MFS_dom"/>
</dbReference>
<keyword evidence="4 7" id="KW-1133">Transmembrane helix</keyword>
<dbReference type="EMBL" id="UYRT01082178">
    <property type="protein sequence ID" value="VDN25598.1"/>
    <property type="molecule type" value="Genomic_DNA"/>
</dbReference>
<dbReference type="GO" id="GO:0016020">
    <property type="term" value="C:membrane"/>
    <property type="evidence" value="ECO:0007669"/>
    <property type="project" value="UniProtKB-SubCell"/>
</dbReference>
<protein>
    <submittedName>
        <fullName evidence="11">MFS domain-containing protein</fullName>
    </submittedName>
</protein>
<proteinExistence type="inferred from homology"/>
<evidence type="ECO:0000259" key="8">
    <source>
        <dbReference type="PROSITE" id="PS50850"/>
    </source>
</evidence>
<keyword evidence="5 7" id="KW-0472">Membrane</keyword>
<dbReference type="InterPro" id="IPR036259">
    <property type="entry name" value="MFS_trans_sf"/>
</dbReference>
<dbReference type="Pfam" id="PF07690">
    <property type="entry name" value="MFS_1"/>
    <property type="match status" value="1"/>
</dbReference>
<keyword evidence="2" id="KW-0813">Transport</keyword>
<dbReference type="Gene3D" id="1.20.1250.20">
    <property type="entry name" value="MFS general substrate transporter like domains"/>
    <property type="match status" value="1"/>
</dbReference>
<evidence type="ECO:0000256" key="7">
    <source>
        <dbReference type="SAM" id="Phobius"/>
    </source>
</evidence>
<evidence type="ECO:0000256" key="4">
    <source>
        <dbReference type="ARBA" id="ARBA00022989"/>
    </source>
</evidence>
<comment type="subcellular location">
    <subcellularLocation>
        <location evidence="1">Membrane</location>
        <topology evidence="1">Multi-pass membrane protein</topology>
    </subcellularLocation>
</comment>